<feature type="domain" description="Response regulatory" evidence="2">
    <location>
        <begin position="5"/>
        <end position="133"/>
    </location>
</feature>
<dbReference type="EMBL" id="JACHHY010000017">
    <property type="protein sequence ID" value="MBB5019425.1"/>
    <property type="molecule type" value="Genomic_DNA"/>
</dbReference>
<dbReference type="InterPro" id="IPR001789">
    <property type="entry name" value="Sig_transdc_resp-reg_receiver"/>
</dbReference>
<organism evidence="3 4">
    <name type="scientific">Chitinivorax tropicus</name>
    <dbReference type="NCBI Taxonomy" id="714531"/>
    <lineage>
        <taxon>Bacteria</taxon>
        <taxon>Pseudomonadati</taxon>
        <taxon>Pseudomonadota</taxon>
        <taxon>Betaproteobacteria</taxon>
        <taxon>Chitinivorax</taxon>
    </lineage>
</organism>
<dbReference type="Gene3D" id="3.40.50.2300">
    <property type="match status" value="1"/>
</dbReference>
<dbReference type="InterPro" id="IPR052893">
    <property type="entry name" value="TCS_response_regulator"/>
</dbReference>
<sequence>MRNQVILLVEDNPDDEMLALRAFKKNNISNEIVVARDGVEALDYLFGTGAHADRTESVHPALILLDLKLPKLDGLGVLKALREDARTQLIPVVVLTTSKEEDDLLKCYSLGANSYIRKPVDFNQFIDAVRQVGLYWLVLNESLPVVGR</sequence>
<dbReference type="CDD" id="cd17557">
    <property type="entry name" value="REC_Rcp-like"/>
    <property type="match status" value="1"/>
</dbReference>
<gene>
    <name evidence="3" type="ORF">HNQ59_002727</name>
</gene>
<keyword evidence="4" id="KW-1185">Reference proteome</keyword>
<dbReference type="PANTHER" id="PTHR44520:SF1">
    <property type="entry name" value="TWO-COMPONENT SYSTEM REGULATORY PROTEIN"/>
    <property type="match status" value="1"/>
</dbReference>
<dbReference type="PANTHER" id="PTHR44520">
    <property type="entry name" value="RESPONSE REGULATOR RCP1-RELATED"/>
    <property type="match status" value="1"/>
</dbReference>
<evidence type="ECO:0000256" key="1">
    <source>
        <dbReference type="PROSITE-ProRule" id="PRU00169"/>
    </source>
</evidence>
<dbReference type="RefSeq" id="WP_425491391.1">
    <property type="nucleotide sequence ID" value="NZ_JACHHY010000017.1"/>
</dbReference>
<dbReference type="PROSITE" id="PS50110">
    <property type="entry name" value="RESPONSE_REGULATORY"/>
    <property type="match status" value="1"/>
</dbReference>
<protein>
    <submittedName>
        <fullName evidence="3">CheY-like chemotaxis protein</fullName>
    </submittedName>
</protein>
<evidence type="ECO:0000259" key="2">
    <source>
        <dbReference type="PROSITE" id="PS50110"/>
    </source>
</evidence>
<name>A0A840MPQ0_9PROT</name>
<dbReference type="GO" id="GO:0000160">
    <property type="term" value="P:phosphorelay signal transduction system"/>
    <property type="evidence" value="ECO:0007669"/>
    <property type="project" value="InterPro"/>
</dbReference>
<proteinExistence type="predicted"/>
<reference evidence="3 4" key="1">
    <citation type="submission" date="2020-08" db="EMBL/GenBank/DDBJ databases">
        <title>Genomic Encyclopedia of Type Strains, Phase IV (KMG-IV): sequencing the most valuable type-strain genomes for metagenomic binning, comparative biology and taxonomic classification.</title>
        <authorList>
            <person name="Goeker M."/>
        </authorList>
    </citation>
    <scope>NUCLEOTIDE SEQUENCE [LARGE SCALE GENOMIC DNA]</scope>
    <source>
        <strain evidence="3 4">DSM 27165</strain>
    </source>
</reference>
<evidence type="ECO:0000313" key="3">
    <source>
        <dbReference type="EMBL" id="MBB5019425.1"/>
    </source>
</evidence>
<comment type="caution">
    <text evidence="3">The sequence shown here is derived from an EMBL/GenBank/DDBJ whole genome shotgun (WGS) entry which is preliminary data.</text>
</comment>
<dbReference type="SUPFAM" id="SSF52172">
    <property type="entry name" value="CheY-like"/>
    <property type="match status" value="1"/>
</dbReference>
<keyword evidence="1" id="KW-0597">Phosphoprotein</keyword>
<feature type="modified residue" description="4-aspartylphosphate" evidence="1">
    <location>
        <position position="66"/>
    </location>
</feature>
<dbReference type="InterPro" id="IPR011006">
    <property type="entry name" value="CheY-like_superfamily"/>
</dbReference>
<dbReference type="SMART" id="SM00448">
    <property type="entry name" value="REC"/>
    <property type="match status" value="1"/>
</dbReference>
<dbReference type="Pfam" id="PF00072">
    <property type="entry name" value="Response_reg"/>
    <property type="match status" value="1"/>
</dbReference>
<evidence type="ECO:0000313" key="4">
    <source>
        <dbReference type="Proteomes" id="UP000575898"/>
    </source>
</evidence>
<dbReference type="Proteomes" id="UP000575898">
    <property type="component" value="Unassembled WGS sequence"/>
</dbReference>
<dbReference type="AlphaFoldDB" id="A0A840MPQ0"/>
<accession>A0A840MPQ0</accession>